<dbReference type="InterPro" id="IPR001296">
    <property type="entry name" value="Glyco_trans_1"/>
</dbReference>
<accession>A6DSJ4</accession>
<dbReference type="GO" id="GO:0016757">
    <property type="term" value="F:glycosyltransferase activity"/>
    <property type="evidence" value="ECO:0007669"/>
    <property type="project" value="InterPro"/>
</dbReference>
<dbReference type="InterPro" id="IPR050194">
    <property type="entry name" value="Glycosyltransferase_grp1"/>
</dbReference>
<keyword evidence="3" id="KW-0808">Transferase</keyword>
<dbReference type="PANTHER" id="PTHR45947">
    <property type="entry name" value="SULFOQUINOVOSYL TRANSFERASE SQD2"/>
    <property type="match status" value="1"/>
</dbReference>
<dbReference type="Gene3D" id="3.40.50.2000">
    <property type="entry name" value="Glycogen Phosphorylase B"/>
    <property type="match status" value="2"/>
</dbReference>
<organism evidence="3 4">
    <name type="scientific">Lentisphaera araneosa HTCC2155</name>
    <dbReference type="NCBI Taxonomy" id="313628"/>
    <lineage>
        <taxon>Bacteria</taxon>
        <taxon>Pseudomonadati</taxon>
        <taxon>Lentisphaerota</taxon>
        <taxon>Lentisphaeria</taxon>
        <taxon>Lentisphaerales</taxon>
        <taxon>Lentisphaeraceae</taxon>
        <taxon>Lentisphaera</taxon>
    </lineage>
</organism>
<dbReference type="STRING" id="313628.LNTAR_21915"/>
<dbReference type="Proteomes" id="UP000004947">
    <property type="component" value="Unassembled WGS sequence"/>
</dbReference>
<dbReference type="Pfam" id="PF00534">
    <property type="entry name" value="Glycos_transf_1"/>
    <property type="match status" value="1"/>
</dbReference>
<evidence type="ECO:0000259" key="1">
    <source>
        <dbReference type="Pfam" id="PF00534"/>
    </source>
</evidence>
<keyword evidence="4" id="KW-1185">Reference proteome</keyword>
<gene>
    <name evidence="3" type="ORF">LNTAR_21915</name>
</gene>
<comment type="caution">
    <text evidence="3">The sequence shown here is derived from an EMBL/GenBank/DDBJ whole genome shotgun (WGS) entry which is preliminary data.</text>
</comment>
<name>A6DSJ4_9BACT</name>
<dbReference type="eggNOG" id="COG0438">
    <property type="taxonomic scope" value="Bacteria"/>
</dbReference>
<sequence>MKIAHIITRMIIGGAQENTLLSCMGQVRDGHEVILITGPTTGPEGKLLEKHDTTGLKIIEVEDLIRSINPLKDLRCYFVLRQIIKEEKFDVVHTHASKAGIIGRAAAWKEKVPAVIHTVHGPPFHRYEKAWKNRLYIESEKFAAKRCHQLLCVADAMTDQYVEAGVAPREKFKTVHSGMNLEPYTDEKDPSGVRKVVREELNLDEDAVVVVKVARLFELKGHDFLIDAAEEVCKSHPKLYFVLVGDGLLREEIEADLKKRGLSDRFRFTGLVPPTEVPRYVLASDILCHLSLREGLPRAVVQGLAAAKPAIAFNLDGAPEVVKNEQTGYLCRAENLEDVKVALSTLCESSEKRREMGASGCKLVKKLFSTDRMVERLEEEYKILLKNGSK</sequence>
<dbReference type="EMBL" id="ABCK01000031">
    <property type="protein sequence ID" value="EDM25347.1"/>
    <property type="molecule type" value="Genomic_DNA"/>
</dbReference>
<dbReference type="OrthoDB" id="9806653at2"/>
<protein>
    <submittedName>
        <fullName evidence="3">Putative glycosyl transferase (WbnE)</fullName>
    </submittedName>
</protein>
<evidence type="ECO:0000313" key="3">
    <source>
        <dbReference type="EMBL" id="EDM25347.1"/>
    </source>
</evidence>
<proteinExistence type="predicted"/>
<dbReference type="AlphaFoldDB" id="A6DSJ4"/>
<dbReference type="InterPro" id="IPR028098">
    <property type="entry name" value="Glyco_trans_4-like_N"/>
</dbReference>
<dbReference type="PANTHER" id="PTHR45947:SF15">
    <property type="entry name" value="TEICHURONIC ACID BIOSYNTHESIS GLYCOSYLTRANSFERASE TUAC-RELATED"/>
    <property type="match status" value="1"/>
</dbReference>
<evidence type="ECO:0000313" key="4">
    <source>
        <dbReference type="Proteomes" id="UP000004947"/>
    </source>
</evidence>
<feature type="domain" description="Glycosyl transferase family 1" evidence="1">
    <location>
        <begin position="196"/>
        <end position="359"/>
    </location>
</feature>
<dbReference type="Pfam" id="PF13439">
    <property type="entry name" value="Glyco_transf_4"/>
    <property type="match status" value="1"/>
</dbReference>
<reference evidence="3 4" key="1">
    <citation type="journal article" date="2010" name="J. Bacteriol.">
        <title>Genome sequence of Lentisphaera araneosa HTCC2155T, the type species of the order Lentisphaerales in the phylum Lentisphaerae.</title>
        <authorList>
            <person name="Thrash J.C."/>
            <person name="Cho J.C."/>
            <person name="Vergin K.L."/>
            <person name="Morris R.M."/>
            <person name="Giovannoni S.J."/>
        </authorList>
    </citation>
    <scope>NUCLEOTIDE SEQUENCE [LARGE SCALE GENOMIC DNA]</scope>
    <source>
        <strain evidence="3 4">HTCC2155</strain>
    </source>
</reference>
<dbReference type="SUPFAM" id="SSF53756">
    <property type="entry name" value="UDP-Glycosyltransferase/glycogen phosphorylase"/>
    <property type="match status" value="1"/>
</dbReference>
<feature type="domain" description="Glycosyltransferase subfamily 4-like N-terminal" evidence="2">
    <location>
        <begin position="13"/>
        <end position="182"/>
    </location>
</feature>
<evidence type="ECO:0000259" key="2">
    <source>
        <dbReference type="Pfam" id="PF13439"/>
    </source>
</evidence>
<dbReference type="RefSeq" id="WP_007280803.1">
    <property type="nucleotide sequence ID" value="NZ_ABCK01000031.1"/>
</dbReference>
<dbReference type="CDD" id="cd03808">
    <property type="entry name" value="GT4_CapM-like"/>
    <property type="match status" value="1"/>
</dbReference>